<dbReference type="InterPro" id="IPR008271">
    <property type="entry name" value="Ser/Thr_kinase_AS"/>
</dbReference>
<evidence type="ECO:0000256" key="1">
    <source>
        <dbReference type="ARBA" id="ARBA00022679"/>
    </source>
</evidence>
<dbReference type="PANTHER" id="PTHR43289:SF34">
    <property type="entry name" value="SERINE_THREONINE-PROTEIN KINASE YBDM-RELATED"/>
    <property type="match status" value="1"/>
</dbReference>
<evidence type="ECO:0000256" key="5">
    <source>
        <dbReference type="PROSITE-ProRule" id="PRU10141"/>
    </source>
</evidence>
<feature type="binding site" evidence="5">
    <location>
        <position position="44"/>
    </location>
    <ligand>
        <name>ATP</name>
        <dbReference type="ChEBI" id="CHEBI:30616"/>
    </ligand>
</feature>
<keyword evidence="3 8" id="KW-0418">Kinase</keyword>
<dbReference type="Pfam" id="PF00069">
    <property type="entry name" value="Pkinase"/>
    <property type="match status" value="1"/>
</dbReference>
<evidence type="ECO:0000259" key="7">
    <source>
        <dbReference type="PROSITE" id="PS50011"/>
    </source>
</evidence>
<keyword evidence="1" id="KW-0808">Transferase</keyword>
<dbReference type="EMBL" id="CP120983">
    <property type="protein sequence ID" value="WLQ69032.1"/>
    <property type="molecule type" value="Genomic_DNA"/>
</dbReference>
<feature type="domain" description="Protein kinase" evidence="7">
    <location>
        <begin position="16"/>
        <end position="282"/>
    </location>
</feature>
<dbReference type="PROSITE" id="PS00108">
    <property type="entry name" value="PROTEIN_KINASE_ST"/>
    <property type="match status" value="1"/>
</dbReference>
<accession>A0ABY9JMS5</accession>
<reference evidence="8 9" key="1">
    <citation type="submission" date="2023-03" db="EMBL/GenBank/DDBJ databases">
        <title>Isolation and description of six Streptomyces strains from soil environments, able to metabolize different microbial glucans.</title>
        <authorList>
            <person name="Widen T."/>
            <person name="Larsbrink J."/>
        </authorList>
    </citation>
    <scope>NUCLEOTIDE SEQUENCE [LARGE SCALE GENOMIC DNA]</scope>
    <source>
        <strain evidence="8 9">Alt3</strain>
    </source>
</reference>
<dbReference type="PANTHER" id="PTHR43289">
    <property type="entry name" value="MITOGEN-ACTIVATED PROTEIN KINASE KINASE KINASE 20-RELATED"/>
    <property type="match status" value="1"/>
</dbReference>
<organism evidence="8 9">
    <name type="scientific">Streptomyces glycanivorans</name>
    <dbReference type="NCBI Taxonomy" id="3033808"/>
    <lineage>
        <taxon>Bacteria</taxon>
        <taxon>Bacillati</taxon>
        <taxon>Actinomycetota</taxon>
        <taxon>Actinomycetes</taxon>
        <taxon>Kitasatosporales</taxon>
        <taxon>Streptomycetaceae</taxon>
        <taxon>Streptomyces</taxon>
    </lineage>
</organism>
<dbReference type="CDD" id="cd14014">
    <property type="entry name" value="STKc_PknB_like"/>
    <property type="match status" value="1"/>
</dbReference>
<feature type="region of interest" description="Disordered" evidence="6">
    <location>
        <begin position="387"/>
        <end position="428"/>
    </location>
</feature>
<keyword evidence="2 5" id="KW-0547">Nucleotide-binding</keyword>
<feature type="compositionally biased region" description="Low complexity" evidence="6">
    <location>
        <begin position="394"/>
        <end position="411"/>
    </location>
</feature>
<dbReference type="InterPro" id="IPR017441">
    <property type="entry name" value="Protein_kinase_ATP_BS"/>
</dbReference>
<dbReference type="Gene3D" id="1.10.510.10">
    <property type="entry name" value="Transferase(Phosphotransferase) domain 1"/>
    <property type="match status" value="1"/>
</dbReference>
<evidence type="ECO:0000313" key="8">
    <source>
        <dbReference type="EMBL" id="WLQ69032.1"/>
    </source>
</evidence>
<dbReference type="SMART" id="SM00220">
    <property type="entry name" value="S_TKc"/>
    <property type="match status" value="1"/>
</dbReference>
<dbReference type="InterPro" id="IPR000719">
    <property type="entry name" value="Prot_kinase_dom"/>
</dbReference>
<dbReference type="Gene3D" id="3.30.200.20">
    <property type="entry name" value="Phosphorylase Kinase, domain 1"/>
    <property type="match status" value="1"/>
</dbReference>
<feature type="region of interest" description="Disordered" evidence="6">
    <location>
        <begin position="290"/>
        <end position="357"/>
    </location>
</feature>
<gene>
    <name evidence="8" type="ORF">P8A20_23725</name>
</gene>
<dbReference type="PROSITE" id="PS00107">
    <property type="entry name" value="PROTEIN_KINASE_ATP"/>
    <property type="match status" value="1"/>
</dbReference>
<dbReference type="GO" id="GO:0016301">
    <property type="term" value="F:kinase activity"/>
    <property type="evidence" value="ECO:0007669"/>
    <property type="project" value="UniProtKB-KW"/>
</dbReference>
<proteinExistence type="predicted"/>
<sequence length="577" mass="60135">MFRPLGPQDPGETAGYRLLARIGEGGMGTVYLSHTRGGQAVALKLIRQEFGDDPEFRRRFEQEVQAARRVQGYHLVPVVDHDTSGPLPWLASVYVPGVSLQNALETFGPLPLPAVFQLVGCTAQALAAIHAAGVVHRDLKPGNVLLGPAGPCVIDFGIARAVDATQLTRSGGLIGTPQFMSPEHALGDSVGPASDVFSLGLIAALAATGRHPYGSGGVITVAAQIANTSHRPPQLDDYPDPLRPLLERCLTADPLERIAPAELAQLCEQAAGRSLRDFDDWLPPALAAEISRREQASRQPLPAPDRGTAETGPGQGATVPPGTGPGLPPASSGTWAPAPPGTAPRHPTTAPPAPTRPARRVPPALLVAGAVIALVIAVTATWMIARPDGEGTDTSAGPRTTAGTGSTSASPKESASAGPGQGGSNAPAEQATYTEVFAGKPLTIRAPAYGTGTHVDLDAPKLFPKGMIGEVEDLEMTYQDWSNDDLQFLTPMGRSAGKEPQQCRDGADTDTLPSSILAEDLKAGEVISEGTILCTVTAEGNLAMLEITDVLPNSVKGDLANELPDFVTKLTLWKIDE</sequence>
<protein>
    <submittedName>
        <fullName evidence="8">Protein kinase</fullName>
    </submittedName>
</protein>
<dbReference type="SUPFAM" id="SSF56112">
    <property type="entry name" value="Protein kinase-like (PK-like)"/>
    <property type="match status" value="1"/>
</dbReference>
<keyword evidence="4 5" id="KW-0067">ATP-binding</keyword>
<keyword evidence="9" id="KW-1185">Reference proteome</keyword>
<dbReference type="InterPro" id="IPR011009">
    <property type="entry name" value="Kinase-like_dom_sf"/>
</dbReference>
<dbReference type="PROSITE" id="PS50011">
    <property type="entry name" value="PROTEIN_KINASE_DOM"/>
    <property type="match status" value="1"/>
</dbReference>
<evidence type="ECO:0000313" key="9">
    <source>
        <dbReference type="Proteomes" id="UP001224433"/>
    </source>
</evidence>
<name>A0ABY9JMS5_9ACTN</name>
<evidence type="ECO:0000256" key="2">
    <source>
        <dbReference type="ARBA" id="ARBA00022741"/>
    </source>
</evidence>
<evidence type="ECO:0000256" key="3">
    <source>
        <dbReference type="ARBA" id="ARBA00022777"/>
    </source>
</evidence>
<evidence type="ECO:0000256" key="4">
    <source>
        <dbReference type="ARBA" id="ARBA00022840"/>
    </source>
</evidence>
<evidence type="ECO:0000256" key="6">
    <source>
        <dbReference type="SAM" id="MobiDB-lite"/>
    </source>
</evidence>
<dbReference type="Proteomes" id="UP001224433">
    <property type="component" value="Chromosome"/>
</dbReference>